<feature type="transmembrane region" description="Helical" evidence="9">
    <location>
        <begin position="162"/>
        <end position="183"/>
    </location>
</feature>
<feature type="transmembrane region" description="Helical" evidence="9">
    <location>
        <begin position="23"/>
        <end position="45"/>
    </location>
</feature>
<keyword evidence="3" id="KW-0645">Protease</keyword>
<gene>
    <name evidence="10" type="ORF">ABQ292_13790</name>
</gene>
<organism evidence="10 11">
    <name type="scientific">Geodermatophilus maliterrae</name>
    <dbReference type="NCBI Taxonomy" id="3162531"/>
    <lineage>
        <taxon>Bacteria</taxon>
        <taxon>Bacillati</taxon>
        <taxon>Actinomycetota</taxon>
        <taxon>Actinomycetes</taxon>
        <taxon>Geodermatophilales</taxon>
        <taxon>Geodermatophilaceae</taxon>
        <taxon>Geodermatophilus</taxon>
    </lineage>
</organism>
<feature type="transmembrane region" description="Helical" evidence="9">
    <location>
        <begin position="118"/>
        <end position="142"/>
    </location>
</feature>
<feature type="transmembrane region" description="Helical" evidence="9">
    <location>
        <begin position="85"/>
        <end position="111"/>
    </location>
</feature>
<evidence type="ECO:0000256" key="2">
    <source>
        <dbReference type="ARBA" id="ARBA00022475"/>
    </source>
</evidence>
<keyword evidence="6 9" id="KW-1133">Transmembrane helix</keyword>
<evidence type="ECO:0000256" key="5">
    <source>
        <dbReference type="ARBA" id="ARBA00022801"/>
    </source>
</evidence>
<sequence length="403" mass="43521">MTAGGPALPPVRRSAWRAANRRLLPVALDLVLTAAICLLGFRYLARPLQVLEAAALARVLEWIAPERASGVVPTHVLLFRDDGEIIDAVVTLSCSSVLSVLGLVALTAVVLRSRGLHAVAGLLVAVAALLVLNHGRLLVSALAGLWWGEGALVGFHDWVGTLWNLVATLGGFLLMVWIALPALDRAEQDVEGRHTARRPDSWARPGLGYRAPEDDVRRGRRRQATVTGLLHRYVYPRRLSGWLAARREARRIDYRLGHLPAHQRVQRIRELVADGLGAHAASLVAVATYEEDPVVLDSLAEAVAARQWEPVTGDRVAALRLWARGWLMARGPQHGPPDPAPVSPAGTRRTVPVCRIAVPPVAAGPPAGSPPAPRRRRSDPLAPPHPATFARPPVPPHLPEAPR</sequence>
<evidence type="ECO:0000313" key="10">
    <source>
        <dbReference type="EMBL" id="MEX5719432.1"/>
    </source>
</evidence>
<feature type="region of interest" description="Disordered" evidence="8">
    <location>
        <begin position="357"/>
        <end position="403"/>
    </location>
</feature>
<evidence type="ECO:0000256" key="7">
    <source>
        <dbReference type="ARBA" id="ARBA00023136"/>
    </source>
</evidence>
<comment type="caution">
    <text evidence="10">The sequence shown here is derived from an EMBL/GenBank/DDBJ whole genome shotgun (WGS) entry which is preliminary data.</text>
</comment>
<dbReference type="RefSeq" id="WP_369207261.1">
    <property type="nucleotide sequence ID" value="NZ_JBFNXQ010000040.1"/>
</dbReference>
<dbReference type="InterPro" id="IPR026392">
    <property type="entry name" value="Exo/Archaeosortase_dom"/>
</dbReference>
<dbReference type="EMBL" id="JBFNXQ010000040">
    <property type="protein sequence ID" value="MEX5719432.1"/>
    <property type="molecule type" value="Genomic_DNA"/>
</dbReference>
<protein>
    <submittedName>
        <fullName evidence="10">Exosortase/archaeosortase family protein</fullName>
    </submittedName>
</protein>
<keyword evidence="5" id="KW-0378">Hydrolase</keyword>
<proteinExistence type="predicted"/>
<evidence type="ECO:0000256" key="1">
    <source>
        <dbReference type="ARBA" id="ARBA00004651"/>
    </source>
</evidence>
<comment type="subcellular location">
    <subcellularLocation>
        <location evidence="1">Cell membrane</location>
        <topology evidence="1">Multi-pass membrane protein</topology>
    </subcellularLocation>
</comment>
<feature type="compositionally biased region" description="Pro residues" evidence="8">
    <location>
        <begin position="381"/>
        <end position="403"/>
    </location>
</feature>
<feature type="compositionally biased region" description="Low complexity" evidence="8">
    <location>
        <begin position="357"/>
        <end position="366"/>
    </location>
</feature>
<keyword evidence="7 9" id="KW-0472">Membrane</keyword>
<accession>A0ABV3XG18</accession>
<dbReference type="NCBIfam" id="TIGR04178">
    <property type="entry name" value="exo_archaeo"/>
    <property type="match status" value="1"/>
</dbReference>
<evidence type="ECO:0000256" key="6">
    <source>
        <dbReference type="ARBA" id="ARBA00022989"/>
    </source>
</evidence>
<evidence type="ECO:0000313" key="11">
    <source>
        <dbReference type="Proteomes" id="UP001560045"/>
    </source>
</evidence>
<evidence type="ECO:0000256" key="3">
    <source>
        <dbReference type="ARBA" id="ARBA00022670"/>
    </source>
</evidence>
<keyword evidence="2" id="KW-1003">Cell membrane</keyword>
<evidence type="ECO:0000256" key="8">
    <source>
        <dbReference type="SAM" id="MobiDB-lite"/>
    </source>
</evidence>
<name>A0ABV3XG18_9ACTN</name>
<dbReference type="Proteomes" id="UP001560045">
    <property type="component" value="Unassembled WGS sequence"/>
</dbReference>
<keyword evidence="11" id="KW-1185">Reference proteome</keyword>
<evidence type="ECO:0000256" key="9">
    <source>
        <dbReference type="SAM" id="Phobius"/>
    </source>
</evidence>
<keyword evidence="4 9" id="KW-0812">Transmembrane</keyword>
<evidence type="ECO:0000256" key="4">
    <source>
        <dbReference type="ARBA" id="ARBA00022692"/>
    </source>
</evidence>
<reference evidence="10 11" key="1">
    <citation type="submission" date="2024-06" db="EMBL/GenBank/DDBJ databases">
        <title>Draft genome sequence of Geodermatophilus badlandi, a novel member of the Geodermatophilaceae isolated from badland sedimentary rocks in the Red desert, Wyoming, USA.</title>
        <authorList>
            <person name="Ben Tekaya S."/>
            <person name="Nouioui I."/>
            <person name="Flores G.M."/>
            <person name="Shaal M.N."/>
            <person name="Bredoire F."/>
            <person name="Basile F."/>
            <person name="Van Diepen L."/>
            <person name="Ward N.L."/>
        </authorList>
    </citation>
    <scope>NUCLEOTIDE SEQUENCE [LARGE SCALE GENOMIC DNA]</scope>
    <source>
        <strain evidence="10 11">WL48A</strain>
    </source>
</reference>